<keyword evidence="4 8" id="KW-1003">Cell membrane</keyword>
<dbReference type="Proteomes" id="UP000050514">
    <property type="component" value="Unassembled WGS sequence"/>
</dbReference>
<evidence type="ECO:0000313" key="9">
    <source>
        <dbReference type="EMBL" id="KPL73820.1"/>
    </source>
</evidence>
<dbReference type="AlphaFoldDB" id="A0A0P6XG51"/>
<reference evidence="9 10" key="1">
    <citation type="submission" date="2015-07" db="EMBL/GenBank/DDBJ databases">
        <title>Draft genome of Bellilinea caldifistulae DSM 17877.</title>
        <authorList>
            <person name="Hemp J."/>
            <person name="Ward L.M."/>
            <person name="Pace L.A."/>
            <person name="Fischer W.W."/>
        </authorList>
    </citation>
    <scope>NUCLEOTIDE SEQUENCE [LARGE SCALE GENOMIC DNA]</scope>
    <source>
        <strain evidence="9 10">GOMI-1</strain>
    </source>
</reference>
<dbReference type="GO" id="GO:0015129">
    <property type="term" value="F:lactate transmembrane transporter activity"/>
    <property type="evidence" value="ECO:0007669"/>
    <property type="project" value="UniProtKB-UniRule"/>
</dbReference>
<protein>
    <recommendedName>
        <fullName evidence="8">L-lactate permease</fullName>
    </recommendedName>
</protein>
<dbReference type="OrthoDB" id="9761056at2"/>
<dbReference type="RefSeq" id="WP_061917402.1">
    <property type="nucleotide sequence ID" value="NZ_DF967971.1"/>
</dbReference>
<accession>A0A0P6XG51</accession>
<feature type="transmembrane region" description="Helical" evidence="8">
    <location>
        <begin position="482"/>
        <end position="507"/>
    </location>
</feature>
<feature type="transmembrane region" description="Helical" evidence="8">
    <location>
        <begin position="61"/>
        <end position="84"/>
    </location>
</feature>
<evidence type="ECO:0000313" key="10">
    <source>
        <dbReference type="Proteomes" id="UP000050514"/>
    </source>
</evidence>
<feature type="transmembrane region" description="Helical" evidence="8">
    <location>
        <begin position="440"/>
        <end position="461"/>
    </location>
</feature>
<dbReference type="GO" id="GO:0005886">
    <property type="term" value="C:plasma membrane"/>
    <property type="evidence" value="ECO:0007669"/>
    <property type="project" value="UniProtKB-SubCell"/>
</dbReference>
<sequence length="545" mass="58525">MTILTTLTALTPILAIFLLLVLLRLPASKAMPLSLLITAILALLVWKVPLLQISASVLEGLIISLSILWILFGAILLLNTLTVAGAMERIRAMFFSISPDRRVQAIIVAWLFGAFIEGAAGFGTPAAITAPLMVALGFPPLAAVVLALTANSSPVTFGALGTTFQIGMTRGLQQGGEMASLVAEAASGLSLPEVIHAVAAQAVQIDLFVGTFIPLLQVLLLTRFFGRNKSWREGLAMWKFALFAGISFLLPAYLVALFLGPEFPTLIGALVAMLIVIPAARKGFPIPKNVWYFEDVKEEEQALTHPMSLQQAWLPYIILTILLVLTRLPFLPLKTFLQGISIRFDNLLGTGISTSLEPLYLPGTIFVIVALFSFWFFHIQSQNRRQVVSQSLQRLIGSAIALGGALPMVRIFINSGINSAGLESMPIELARQASDLVGSYWPLIAPLIGSLGSFLAGSATFSNMMFSLFQVSVASQVNLSPFIILALQALGANAGNMICVLNVVAAASVVGLSGKEGSIIRFTLLPMLYYILWAGVVGFLLIQLF</sequence>
<evidence type="ECO:0000256" key="8">
    <source>
        <dbReference type="RuleBase" id="RU365092"/>
    </source>
</evidence>
<feature type="transmembrane region" description="Helical" evidence="8">
    <location>
        <begin position="359"/>
        <end position="379"/>
    </location>
</feature>
<gene>
    <name evidence="9" type="ORF">AC812_13605</name>
</gene>
<comment type="function">
    <text evidence="8">Uptake of L-lactate across the membrane. Can also transport D-lactate and glycolate.</text>
</comment>
<organism evidence="9 10">
    <name type="scientific">Bellilinea caldifistulae</name>
    <dbReference type="NCBI Taxonomy" id="360411"/>
    <lineage>
        <taxon>Bacteria</taxon>
        <taxon>Bacillati</taxon>
        <taxon>Chloroflexota</taxon>
        <taxon>Anaerolineae</taxon>
        <taxon>Anaerolineales</taxon>
        <taxon>Anaerolineaceae</taxon>
        <taxon>Bellilinea</taxon>
    </lineage>
</organism>
<feature type="transmembrane region" description="Helical" evidence="8">
    <location>
        <begin position="237"/>
        <end position="257"/>
    </location>
</feature>
<keyword evidence="10" id="KW-1185">Reference proteome</keyword>
<feature type="transmembrane region" description="Helical" evidence="8">
    <location>
        <begin position="35"/>
        <end position="55"/>
    </location>
</feature>
<evidence type="ECO:0000256" key="4">
    <source>
        <dbReference type="ARBA" id="ARBA00022475"/>
    </source>
</evidence>
<proteinExistence type="inferred from homology"/>
<dbReference type="PANTHER" id="PTHR30003:SF0">
    <property type="entry name" value="GLYCOLATE PERMEASE GLCA-RELATED"/>
    <property type="match status" value="1"/>
</dbReference>
<dbReference type="PATRIC" id="fig|360411.5.peg.2411"/>
<keyword evidence="5 8" id="KW-0812">Transmembrane</keyword>
<evidence type="ECO:0000256" key="3">
    <source>
        <dbReference type="ARBA" id="ARBA00022448"/>
    </source>
</evidence>
<evidence type="ECO:0000256" key="7">
    <source>
        <dbReference type="ARBA" id="ARBA00023136"/>
    </source>
</evidence>
<evidence type="ECO:0000256" key="1">
    <source>
        <dbReference type="ARBA" id="ARBA00004651"/>
    </source>
</evidence>
<comment type="subcellular location">
    <subcellularLocation>
        <location evidence="1 8">Cell membrane</location>
        <topology evidence="1 8">Multi-pass membrane protein</topology>
    </subcellularLocation>
</comment>
<feature type="transmembrane region" description="Helical" evidence="8">
    <location>
        <begin position="140"/>
        <end position="160"/>
    </location>
</feature>
<name>A0A0P6XG51_9CHLR</name>
<feature type="transmembrane region" description="Helical" evidence="8">
    <location>
        <begin position="519"/>
        <end position="542"/>
    </location>
</feature>
<evidence type="ECO:0000256" key="2">
    <source>
        <dbReference type="ARBA" id="ARBA00010100"/>
    </source>
</evidence>
<dbReference type="PANTHER" id="PTHR30003">
    <property type="entry name" value="L-LACTATE PERMEASE"/>
    <property type="match status" value="1"/>
</dbReference>
<dbReference type="NCBIfam" id="TIGR00795">
    <property type="entry name" value="lctP"/>
    <property type="match status" value="1"/>
</dbReference>
<dbReference type="EMBL" id="LGHJ01000019">
    <property type="protein sequence ID" value="KPL73820.1"/>
    <property type="molecule type" value="Genomic_DNA"/>
</dbReference>
<evidence type="ECO:0000256" key="5">
    <source>
        <dbReference type="ARBA" id="ARBA00022692"/>
    </source>
</evidence>
<feature type="transmembrane region" description="Helical" evidence="8">
    <location>
        <begin position="391"/>
        <end position="413"/>
    </location>
</feature>
<dbReference type="STRING" id="360411.AC812_13605"/>
<feature type="transmembrane region" description="Helical" evidence="8">
    <location>
        <begin position="313"/>
        <end position="330"/>
    </location>
</feature>
<dbReference type="GO" id="GO:0015295">
    <property type="term" value="F:solute:proton symporter activity"/>
    <property type="evidence" value="ECO:0007669"/>
    <property type="project" value="TreeGrafter"/>
</dbReference>
<feature type="transmembrane region" description="Helical" evidence="8">
    <location>
        <begin position="105"/>
        <end position="128"/>
    </location>
</feature>
<feature type="transmembrane region" description="Helical" evidence="8">
    <location>
        <begin position="6"/>
        <end position="23"/>
    </location>
</feature>
<evidence type="ECO:0000256" key="6">
    <source>
        <dbReference type="ARBA" id="ARBA00022989"/>
    </source>
</evidence>
<feature type="transmembrane region" description="Helical" evidence="8">
    <location>
        <begin position="263"/>
        <end position="280"/>
    </location>
</feature>
<comment type="similarity">
    <text evidence="2 8">Belongs to the lactate permease family.</text>
</comment>
<keyword evidence="3 8" id="KW-0813">Transport</keyword>
<keyword evidence="6 8" id="KW-1133">Transmembrane helix</keyword>
<dbReference type="InterPro" id="IPR003804">
    <property type="entry name" value="Lactate_perm"/>
</dbReference>
<dbReference type="Pfam" id="PF02652">
    <property type="entry name" value="Lactate_perm"/>
    <property type="match status" value="1"/>
</dbReference>
<comment type="caution">
    <text evidence="9">The sequence shown here is derived from an EMBL/GenBank/DDBJ whole genome shotgun (WGS) entry which is preliminary data.</text>
</comment>
<keyword evidence="7 8" id="KW-0472">Membrane</keyword>